<evidence type="ECO:0000313" key="2">
    <source>
        <dbReference type="Proteomes" id="UP001228581"/>
    </source>
</evidence>
<gene>
    <name evidence="1" type="ORF">QNI19_05885</name>
</gene>
<dbReference type="PROSITE" id="PS50818">
    <property type="entry name" value="INTEIN_C_TER"/>
    <property type="match status" value="1"/>
</dbReference>
<dbReference type="RefSeq" id="WP_313993309.1">
    <property type="nucleotide sequence ID" value="NZ_JASJOT010000002.1"/>
</dbReference>
<sequence length="169" mass="19162">MLSIYSGGKLIASTTEEHPFYVQYKQNNSVVASVQNVFYSVCKDHPVSKGQYVAGQYVAGQYVAGQYVAARKLKAGDRLLSRLLPTVLIDSVFVKDTLIRVYNFEVTQWHNYLVGEQAVLVHNAKYFGGKYVKDIITGNKEKFGELYRKEIMDEIHFGLKNISTIHTMI</sequence>
<proteinExistence type="predicted"/>
<dbReference type="Proteomes" id="UP001228581">
    <property type="component" value="Unassembled WGS sequence"/>
</dbReference>
<evidence type="ECO:0000313" key="1">
    <source>
        <dbReference type="EMBL" id="MDJ1492451.1"/>
    </source>
</evidence>
<reference evidence="1 2" key="1">
    <citation type="submission" date="2023-05" db="EMBL/GenBank/DDBJ databases">
        <authorList>
            <person name="Zhang X."/>
        </authorList>
    </citation>
    <scope>NUCLEOTIDE SEQUENCE [LARGE SCALE GENOMIC DNA]</scope>
    <source>
        <strain evidence="1 2">DM2B3-1</strain>
    </source>
</reference>
<dbReference type="InterPro" id="IPR036844">
    <property type="entry name" value="Hint_dom_sf"/>
</dbReference>
<organism evidence="1 2">
    <name type="scientific">Xanthocytophaga flava</name>
    <dbReference type="NCBI Taxonomy" id="3048013"/>
    <lineage>
        <taxon>Bacteria</taxon>
        <taxon>Pseudomonadati</taxon>
        <taxon>Bacteroidota</taxon>
        <taxon>Cytophagia</taxon>
        <taxon>Cytophagales</taxon>
        <taxon>Rhodocytophagaceae</taxon>
        <taxon>Xanthocytophaga</taxon>
    </lineage>
</organism>
<dbReference type="Pfam" id="PF07591">
    <property type="entry name" value="PT-HINT"/>
    <property type="match status" value="1"/>
</dbReference>
<keyword evidence="2" id="KW-1185">Reference proteome</keyword>
<dbReference type="EMBL" id="JASJOT010000002">
    <property type="protein sequence ID" value="MDJ1492451.1"/>
    <property type="molecule type" value="Genomic_DNA"/>
</dbReference>
<name>A0ABT7CFE7_9BACT</name>
<comment type="caution">
    <text evidence="1">The sequence shown here is derived from an EMBL/GenBank/DDBJ whole genome shotgun (WGS) entry which is preliminary data.</text>
</comment>
<dbReference type="SUPFAM" id="SSF51294">
    <property type="entry name" value="Hedgehog/intein (Hint) domain"/>
    <property type="match status" value="1"/>
</dbReference>
<dbReference type="NCBIfam" id="TIGR01443">
    <property type="entry name" value="intein_Cterm"/>
    <property type="match status" value="1"/>
</dbReference>
<dbReference type="InterPro" id="IPR030934">
    <property type="entry name" value="Intein_C"/>
</dbReference>
<protein>
    <submittedName>
        <fullName evidence="1">Polymorphic toxin-type HINT domain-containing protein</fullName>
    </submittedName>
</protein>
<dbReference type="Gene3D" id="2.170.16.10">
    <property type="entry name" value="Hedgehog/Intein (Hint) domain"/>
    <property type="match status" value="1"/>
</dbReference>
<accession>A0ABT7CFE7</accession>